<dbReference type="PANTHER" id="PTHR24223">
    <property type="entry name" value="ATP-BINDING CASSETTE SUB-FAMILY C"/>
    <property type="match status" value="1"/>
</dbReference>
<evidence type="ECO:0000256" key="8">
    <source>
        <dbReference type="ARBA" id="ARBA00023136"/>
    </source>
</evidence>
<feature type="domain" description="ABC transporter" evidence="11">
    <location>
        <begin position="670"/>
        <end position="915"/>
    </location>
</feature>
<keyword evidence="14" id="KW-1185">Reference proteome</keyword>
<dbReference type="InterPro" id="IPR003593">
    <property type="entry name" value="AAA+_ATPase"/>
</dbReference>
<dbReference type="CDD" id="cd18604">
    <property type="entry name" value="ABC_6TM_VMR1_D2_like"/>
    <property type="match status" value="1"/>
</dbReference>
<dbReference type="InterPro" id="IPR036640">
    <property type="entry name" value="ABC1_TM_sf"/>
</dbReference>
<dbReference type="SMART" id="SM00382">
    <property type="entry name" value="AAA"/>
    <property type="match status" value="2"/>
</dbReference>
<dbReference type="GO" id="GO:0005524">
    <property type="term" value="F:ATP binding"/>
    <property type="evidence" value="ECO:0007669"/>
    <property type="project" value="UniProtKB-KW"/>
</dbReference>
<evidence type="ECO:0000313" key="13">
    <source>
        <dbReference type="EMBL" id="RDX56610.1"/>
    </source>
</evidence>
<dbReference type="Gene3D" id="3.40.50.300">
    <property type="entry name" value="P-loop containing nucleotide triphosphate hydrolases"/>
    <property type="match status" value="2"/>
</dbReference>
<feature type="transmembrane region" description="Helical" evidence="10">
    <location>
        <begin position="315"/>
        <end position="336"/>
    </location>
</feature>
<dbReference type="SUPFAM" id="SSF52540">
    <property type="entry name" value="P-loop containing nucleoside triphosphate hydrolases"/>
    <property type="match status" value="2"/>
</dbReference>
<keyword evidence="3 10" id="KW-0812">Transmembrane</keyword>
<accession>A0A371DVN9</accession>
<keyword evidence="8 10" id="KW-0472">Membrane</keyword>
<keyword evidence="9" id="KW-0325">Glycoprotein</keyword>
<evidence type="ECO:0000256" key="10">
    <source>
        <dbReference type="SAM" id="Phobius"/>
    </source>
</evidence>
<dbReference type="PROSITE" id="PS50929">
    <property type="entry name" value="ABC_TM1F"/>
    <property type="match status" value="2"/>
</dbReference>
<dbReference type="PROSITE" id="PS00211">
    <property type="entry name" value="ABC_TRANSPORTER_1"/>
    <property type="match status" value="2"/>
</dbReference>
<evidence type="ECO:0000313" key="14">
    <source>
        <dbReference type="Proteomes" id="UP000256964"/>
    </source>
</evidence>
<feature type="transmembrane region" description="Helical" evidence="10">
    <location>
        <begin position="482"/>
        <end position="503"/>
    </location>
</feature>
<dbReference type="PANTHER" id="PTHR24223:SF353">
    <property type="entry name" value="ABC TRANSPORTER ATP-BINDING PROTEIN_PERMEASE VMR1-RELATED"/>
    <property type="match status" value="1"/>
</dbReference>
<feature type="transmembrane region" description="Helical" evidence="10">
    <location>
        <begin position="179"/>
        <end position="197"/>
    </location>
</feature>
<feature type="transmembrane region" description="Helical" evidence="10">
    <location>
        <begin position="107"/>
        <end position="127"/>
    </location>
</feature>
<evidence type="ECO:0000259" key="12">
    <source>
        <dbReference type="PROSITE" id="PS50929"/>
    </source>
</evidence>
<evidence type="ECO:0000256" key="9">
    <source>
        <dbReference type="ARBA" id="ARBA00023180"/>
    </source>
</evidence>
<evidence type="ECO:0000256" key="2">
    <source>
        <dbReference type="ARBA" id="ARBA00022448"/>
    </source>
</evidence>
<dbReference type="Pfam" id="PF00664">
    <property type="entry name" value="ABC_membrane"/>
    <property type="match status" value="2"/>
</dbReference>
<dbReference type="InterPro" id="IPR027417">
    <property type="entry name" value="P-loop_NTPase"/>
</dbReference>
<dbReference type="GO" id="GO:0016887">
    <property type="term" value="F:ATP hydrolysis activity"/>
    <property type="evidence" value="ECO:0007669"/>
    <property type="project" value="InterPro"/>
</dbReference>
<feature type="transmembrane region" description="Helical" evidence="10">
    <location>
        <begin position="452"/>
        <end position="476"/>
    </location>
</feature>
<dbReference type="InterPro" id="IPR017871">
    <property type="entry name" value="ABC_transporter-like_CS"/>
</dbReference>
<feature type="transmembrane region" description="Helical" evidence="10">
    <location>
        <begin position="1043"/>
        <end position="1067"/>
    </location>
</feature>
<feature type="transmembrane region" description="Helical" evidence="10">
    <location>
        <begin position="356"/>
        <end position="377"/>
    </location>
</feature>
<reference evidence="13 14" key="1">
    <citation type="journal article" date="2018" name="Biotechnol. Biofuels">
        <title>Integrative visual omics of the white-rot fungus Polyporus brumalis exposes the biotechnological potential of its oxidative enzymes for delignifying raw plant biomass.</title>
        <authorList>
            <person name="Miyauchi S."/>
            <person name="Rancon A."/>
            <person name="Drula E."/>
            <person name="Hage H."/>
            <person name="Chaduli D."/>
            <person name="Favel A."/>
            <person name="Grisel S."/>
            <person name="Henrissat B."/>
            <person name="Herpoel-Gimbert I."/>
            <person name="Ruiz-Duenas F.J."/>
            <person name="Chevret D."/>
            <person name="Hainaut M."/>
            <person name="Lin J."/>
            <person name="Wang M."/>
            <person name="Pangilinan J."/>
            <person name="Lipzen A."/>
            <person name="Lesage-Meessen L."/>
            <person name="Navarro D."/>
            <person name="Riley R."/>
            <person name="Grigoriev I.V."/>
            <person name="Zhou S."/>
            <person name="Raouche S."/>
            <person name="Rosso M.N."/>
        </authorList>
    </citation>
    <scope>NUCLEOTIDE SEQUENCE [LARGE SCALE GENOMIC DNA]</scope>
    <source>
        <strain evidence="13 14">BRFM 1820</strain>
    </source>
</reference>
<dbReference type="OrthoDB" id="6500128at2759"/>
<feature type="domain" description="ABC transmembrane type-1" evidence="12">
    <location>
        <begin position="316"/>
        <end position="622"/>
    </location>
</feature>
<gene>
    <name evidence="13" type="ORF">OH76DRAFT_1395728</name>
</gene>
<feature type="transmembrane region" description="Helical" evidence="10">
    <location>
        <begin position="1146"/>
        <end position="1165"/>
    </location>
</feature>
<evidence type="ECO:0000256" key="7">
    <source>
        <dbReference type="ARBA" id="ARBA00022989"/>
    </source>
</evidence>
<sequence length="1584" mass="174245">MAEYQLHVAITLAAGLTTSIAVLCLAGPRKTTTELPTTLDGTSSLLRDPFDITKPEDLVDGIPIDADGFWRRVRRRKLALSFVLALVLAIECIDLGLSVVHETRPSATVYGLHAAFALYTVVLSVYATSRTGSQHAHAITHLSALTALATALYTLIAILPSAPLPTTSSFSVSVAVYSPLWYAAYALYAAALGVASTTPRGPKLHFPPEEIYSDKGSARITSKNEDNVSGIASDSVLDLLLFSYTTRVAMLGKTVESIEIGDLSILTADMRATTLYASMRSAVRRWTLHIGSWSPKRGSGVELGYRLLRVNAGPLVVIAILSVAVAGMFYVPAFFVQRVVHYLEVDPTREHREWGYFFSAALLFGGFAVHLVSNHLWSLTVTTLQVRFRIQLNTLLFAKTLVRKDITSTSSESDPQEAQEGGRAEDKPIEEFSSKAQVMTLMTTDVDRVASFALHLFTIIDAPMEILIATVFLYRLLGVSCFFGLGVIILSLPINHFAGSVVVGTQTNLMKARDERVSLMNEVLAAIRMLKFMAWERSFERRVESIRERELRYQKKTYTIEVLFRAIWNATPILVTLVSFWHYAVVRKQVLTPSIAFTSISVFNEMKFAMSAIPETVIKLFQSGVSLRRIETYLEGAEIAPVLSLDNQPRAIATRSATLTWAQERSTKNSPTSSVSSTPKHQFMLKDLTLDFPVGELSLVCGKLGSGKSLLLLSLLGEADVLSGEVICPRTPPDTLASFAGVVVPDDKWVVQGVCAYVPQSAWLRNASVKDNILFDLPYVEERYQKTLEACALLSDLDILEDGDESEIGERGVNLSGGQKARVSLARAVYSRASTLFLDDVLSAVDAHTARHLYQSCLKGDLMRGRTIILVSHHVQLCAPGAKYIVSLDNGRVQYSGDYSGFEHSDLLETLMYAKDPASIETKAALNPLVEENVDAAVEGLTVTQDETSTTPSITASDAPTLLNSDIKPTKKPPRKLVEDEKREVGGINRDIWTSYLAACGGWAYWVTFAFAVGIGATAPVLENGWLRIWSGSYLDESQRHSPAYYISIYAAISMFGLIITTVRWLVFYYGGIHASFKLHHGLLESVLFANIRFHDTSSRGRLLNRFGKDMEGIDSSLPDDLARSIICGLSSAVTVVTLTIVGGPLVVLTVIVLGFLFFTTAKAYNQTNRDLRRLDSVTRSPLYSIYGETISGAAVVRAFGASSKFLRDMLRFTDTNASPYYWMWGVNRWLITRYCLLTAAVMAAMAFIAVFNPRIDASLAGFTLAFASSLLNDLVSVVRRYVSLEQSLVSVERVKEYSELPSEAPEYIEPRPPTFWPSNGAIKCENLVVRYSPELPNVLHGLSFEIQPGEKVGVLGRTGSGKSTLALSFFRFVEPVEGRILIDGIDISKLGLADLRSRLTIIPQDPTILSGTLRSTLDVFNEYEDAEIYEALRRVHLIPSGDEPDAATDAVNTNVFRNLDSHVSEGGENFSAGEKQLLCMARAILKRAKVLLMDEATASVDYATDELIGKTIRQEFAHSTILTIAHRLRTVIDYDRVLLLDQGKIVEFDNPAALLSNPKSSFYALCKATGKQEFATLKRLAGL</sequence>
<evidence type="ECO:0000256" key="5">
    <source>
        <dbReference type="ARBA" id="ARBA00022741"/>
    </source>
</evidence>
<dbReference type="Proteomes" id="UP000256964">
    <property type="component" value="Unassembled WGS sequence"/>
</dbReference>
<feature type="domain" description="ABC transmembrane type-1" evidence="12">
    <location>
        <begin position="1010"/>
        <end position="1287"/>
    </location>
</feature>
<keyword evidence="7 10" id="KW-1133">Transmembrane helix</keyword>
<evidence type="ECO:0000256" key="6">
    <source>
        <dbReference type="ARBA" id="ARBA00022840"/>
    </source>
</evidence>
<dbReference type="CDD" id="cd03250">
    <property type="entry name" value="ABCC_MRP_domain1"/>
    <property type="match status" value="1"/>
</dbReference>
<dbReference type="FunFam" id="1.20.1560.10:FF:000013">
    <property type="entry name" value="ABC transporter C family member 2"/>
    <property type="match status" value="1"/>
</dbReference>
<keyword evidence="6 13" id="KW-0067">ATP-binding</keyword>
<comment type="subcellular location">
    <subcellularLocation>
        <location evidence="1">Membrane</location>
        <topology evidence="1">Multi-pass membrane protein</topology>
    </subcellularLocation>
</comment>
<evidence type="ECO:0000259" key="11">
    <source>
        <dbReference type="PROSITE" id="PS50893"/>
    </source>
</evidence>
<dbReference type="FunFam" id="3.40.50.300:FF:001354">
    <property type="entry name" value="ATP-binding cassette (ABC) transporter, putative"/>
    <property type="match status" value="1"/>
</dbReference>
<dbReference type="STRING" id="139420.A0A371DVN9"/>
<keyword evidence="5" id="KW-0547">Nucleotide-binding</keyword>
<keyword evidence="4" id="KW-0677">Repeat</keyword>
<dbReference type="Gene3D" id="1.20.1560.10">
    <property type="entry name" value="ABC transporter type 1, transmembrane domain"/>
    <property type="match status" value="2"/>
</dbReference>
<dbReference type="InterPro" id="IPR050173">
    <property type="entry name" value="ABC_transporter_C-like"/>
</dbReference>
<keyword evidence="2" id="KW-0813">Transport</keyword>
<feature type="transmembrane region" description="Helical" evidence="10">
    <location>
        <begin position="1232"/>
        <end position="1252"/>
    </location>
</feature>
<evidence type="ECO:0000256" key="4">
    <source>
        <dbReference type="ARBA" id="ARBA00022737"/>
    </source>
</evidence>
<name>A0A371DVN9_9APHY</name>
<dbReference type="SUPFAM" id="SSF90123">
    <property type="entry name" value="ABC transporter transmembrane region"/>
    <property type="match status" value="2"/>
</dbReference>
<dbReference type="CDD" id="cd03244">
    <property type="entry name" value="ABCC_MRP_domain2"/>
    <property type="match status" value="1"/>
</dbReference>
<feature type="transmembrane region" description="Helical" evidence="10">
    <location>
        <begin position="6"/>
        <end position="26"/>
    </location>
</feature>
<feature type="transmembrane region" description="Helical" evidence="10">
    <location>
        <begin position="562"/>
        <end position="584"/>
    </location>
</feature>
<dbReference type="CDD" id="cd18596">
    <property type="entry name" value="ABC_6TM_VMR1_D1_like"/>
    <property type="match status" value="1"/>
</dbReference>
<dbReference type="Pfam" id="PF00005">
    <property type="entry name" value="ABC_tran"/>
    <property type="match status" value="2"/>
</dbReference>
<evidence type="ECO:0000256" key="1">
    <source>
        <dbReference type="ARBA" id="ARBA00004141"/>
    </source>
</evidence>
<dbReference type="PROSITE" id="PS50893">
    <property type="entry name" value="ABC_TRANSPORTER_2"/>
    <property type="match status" value="2"/>
</dbReference>
<proteinExistence type="predicted"/>
<dbReference type="GO" id="GO:0140359">
    <property type="term" value="F:ABC-type transporter activity"/>
    <property type="evidence" value="ECO:0007669"/>
    <property type="project" value="InterPro"/>
</dbReference>
<dbReference type="EMBL" id="KZ857380">
    <property type="protein sequence ID" value="RDX56610.1"/>
    <property type="molecule type" value="Genomic_DNA"/>
</dbReference>
<dbReference type="GO" id="GO:0000329">
    <property type="term" value="C:fungal-type vacuole membrane"/>
    <property type="evidence" value="ECO:0007669"/>
    <property type="project" value="TreeGrafter"/>
</dbReference>
<feature type="transmembrane region" description="Helical" evidence="10">
    <location>
        <begin position="1003"/>
        <end position="1022"/>
    </location>
</feature>
<protein>
    <submittedName>
        <fullName evidence="13">ATP-binding cassette transporter</fullName>
    </submittedName>
</protein>
<feature type="domain" description="ABC transporter" evidence="11">
    <location>
        <begin position="1323"/>
        <end position="1568"/>
    </location>
</feature>
<feature type="transmembrane region" description="Helical" evidence="10">
    <location>
        <begin position="139"/>
        <end position="159"/>
    </location>
</feature>
<evidence type="ECO:0000256" key="3">
    <source>
        <dbReference type="ARBA" id="ARBA00022692"/>
    </source>
</evidence>
<dbReference type="FunFam" id="3.40.50.300:FF:000825">
    <property type="entry name" value="ABC bile acid transporter"/>
    <property type="match status" value="1"/>
</dbReference>
<organism evidence="13 14">
    <name type="scientific">Lentinus brumalis</name>
    <dbReference type="NCBI Taxonomy" id="2498619"/>
    <lineage>
        <taxon>Eukaryota</taxon>
        <taxon>Fungi</taxon>
        <taxon>Dikarya</taxon>
        <taxon>Basidiomycota</taxon>
        <taxon>Agaricomycotina</taxon>
        <taxon>Agaricomycetes</taxon>
        <taxon>Polyporales</taxon>
        <taxon>Polyporaceae</taxon>
        <taxon>Lentinus</taxon>
    </lineage>
</organism>
<dbReference type="InterPro" id="IPR011527">
    <property type="entry name" value="ABC1_TM_dom"/>
</dbReference>
<feature type="transmembrane region" description="Helical" evidence="10">
    <location>
        <begin position="78"/>
        <end position="101"/>
    </location>
</feature>
<dbReference type="InterPro" id="IPR003439">
    <property type="entry name" value="ABC_transporter-like_ATP-bd"/>
</dbReference>